<dbReference type="STRING" id="1244869.H261_14985"/>
<name>M2Z430_9PROT</name>
<sequence>MNASTAPDLDPTLALLAAAAASPPWQSPPAAGPRVLFISLYCFKSFPVRGFHQLTRQCGIDSHAILFKDNLTNRHTPITETEIGYLKAVVRQAKPDMVAVSVLAPYVPAARRVIRAVREITDAPVVVGGKHPTISPDEALSYGDYACKGEGELVILDILERLRAGSRDFTGIKGLWHKDSEAKPVDMGQRMLIQDLDIIPFEAYGEPQMHFIEHDRLTTDDPEMAEEEILVMAGRGCVYMCSYCVNSLLIPMNRGNGRFVRLRSPDNVIAQIKDRLERQPNARFVTFNDEVFGVFDDWTKEFSEAYLRFGGPNFNCELVPKLIKEHNMRALVSAGLDRMHFGIQSGSDEIRLEVLKRPGKNVELLEKAKMLGTLGIQVQCDLILGNPFDTADAIEESIRLLADMPQPLQLNTYKMQFYPNYPITERALKEGYITQADLHEDKVADNTLYNFVYKPVVTRLDRKTVLENCVYLIPWNTALVWWLAKRLCERNNPVLGALANVLAAWRYQLDFCENPALVWLRRLWLVSKMVATGNLGPLRRKLARLLARPA</sequence>
<dbReference type="PROSITE" id="PS51332">
    <property type="entry name" value="B12_BINDING"/>
    <property type="match status" value="1"/>
</dbReference>
<dbReference type="CDD" id="cd01335">
    <property type="entry name" value="Radical_SAM"/>
    <property type="match status" value="1"/>
</dbReference>
<evidence type="ECO:0000259" key="7">
    <source>
        <dbReference type="PROSITE" id="PS51918"/>
    </source>
</evidence>
<dbReference type="PANTHER" id="PTHR43409:SF16">
    <property type="entry name" value="SLR0320 PROTEIN"/>
    <property type="match status" value="1"/>
</dbReference>
<dbReference type="PATRIC" id="fig|1244869.3.peg.3014"/>
<evidence type="ECO:0000256" key="5">
    <source>
        <dbReference type="ARBA" id="ARBA00023014"/>
    </source>
</evidence>
<dbReference type="SUPFAM" id="SSF52242">
    <property type="entry name" value="Cobalamin (vitamin B12)-binding domain"/>
    <property type="match status" value="1"/>
</dbReference>
<dbReference type="EMBL" id="AONQ01000042">
    <property type="protein sequence ID" value="EME69120.1"/>
    <property type="molecule type" value="Genomic_DNA"/>
</dbReference>
<dbReference type="InterPro" id="IPR023404">
    <property type="entry name" value="rSAM_horseshoe"/>
</dbReference>
<keyword evidence="9" id="KW-1185">Reference proteome</keyword>
<protein>
    <submittedName>
        <fullName evidence="8">Radical SAM domain-containing protein</fullName>
    </submittedName>
</protein>
<evidence type="ECO:0000256" key="2">
    <source>
        <dbReference type="ARBA" id="ARBA00022691"/>
    </source>
</evidence>
<keyword evidence="2" id="KW-0949">S-adenosyl-L-methionine</keyword>
<dbReference type="Gene3D" id="3.40.50.280">
    <property type="entry name" value="Cobalamin-binding domain"/>
    <property type="match status" value="1"/>
</dbReference>
<evidence type="ECO:0000313" key="9">
    <source>
        <dbReference type="Proteomes" id="UP000011744"/>
    </source>
</evidence>
<dbReference type="SFLD" id="SFLDG01082">
    <property type="entry name" value="B12-binding_domain_containing"/>
    <property type="match status" value="1"/>
</dbReference>
<dbReference type="InterPro" id="IPR006158">
    <property type="entry name" value="Cobalamin-bd"/>
</dbReference>
<dbReference type="InterPro" id="IPR034466">
    <property type="entry name" value="Methyltransferase_Class_B"/>
</dbReference>
<dbReference type="InterPro" id="IPR058240">
    <property type="entry name" value="rSAM_sf"/>
</dbReference>
<evidence type="ECO:0000313" key="8">
    <source>
        <dbReference type="EMBL" id="EME69120.1"/>
    </source>
</evidence>
<dbReference type="AlphaFoldDB" id="M2Z430"/>
<reference evidence="8 9" key="1">
    <citation type="journal article" date="2014" name="Genome Announc.">
        <title>Draft Genome Sequence of Magnetospirillum sp. Strain SO-1, a Freshwater Magnetotactic Bacterium Isolated from the Ol'khovka River, Russia.</title>
        <authorList>
            <person name="Grouzdev D.S."/>
            <person name="Dziuba M.V."/>
            <person name="Sukhacheva M.S."/>
            <person name="Mardanov A.V."/>
            <person name="Beletskiy A.V."/>
            <person name="Kuznetsov B.B."/>
            <person name="Skryabin K.G."/>
        </authorList>
    </citation>
    <scope>NUCLEOTIDE SEQUENCE [LARGE SCALE GENOMIC DNA]</scope>
    <source>
        <strain evidence="8 9">SO-1</strain>
    </source>
</reference>
<comment type="cofactor">
    <cofactor evidence="1">
        <name>[4Fe-4S] cluster</name>
        <dbReference type="ChEBI" id="CHEBI:49883"/>
    </cofactor>
</comment>
<dbReference type="GO" id="GO:0031419">
    <property type="term" value="F:cobalamin binding"/>
    <property type="evidence" value="ECO:0007669"/>
    <property type="project" value="InterPro"/>
</dbReference>
<proteinExistence type="predicted"/>
<comment type="caution">
    <text evidence="8">The sequence shown here is derived from an EMBL/GenBank/DDBJ whole genome shotgun (WGS) entry which is preliminary data.</text>
</comment>
<dbReference type="SFLD" id="SFLDS00029">
    <property type="entry name" value="Radical_SAM"/>
    <property type="match status" value="1"/>
</dbReference>
<evidence type="ECO:0000259" key="6">
    <source>
        <dbReference type="PROSITE" id="PS51332"/>
    </source>
</evidence>
<keyword evidence="4" id="KW-0408">Iron</keyword>
<keyword evidence="3" id="KW-0479">Metal-binding</keyword>
<dbReference type="PANTHER" id="PTHR43409">
    <property type="entry name" value="ANAEROBIC MAGNESIUM-PROTOPORPHYRIN IX MONOMETHYL ESTER CYCLASE-RELATED"/>
    <property type="match status" value="1"/>
</dbReference>
<dbReference type="GO" id="GO:0046872">
    <property type="term" value="F:metal ion binding"/>
    <property type="evidence" value="ECO:0007669"/>
    <property type="project" value="UniProtKB-KW"/>
</dbReference>
<accession>M2Z430</accession>
<evidence type="ECO:0000256" key="3">
    <source>
        <dbReference type="ARBA" id="ARBA00022723"/>
    </source>
</evidence>
<dbReference type="Pfam" id="PF02310">
    <property type="entry name" value="B12-binding"/>
    <property type="match status" value="1"/>
</dbReference>
<dbReference type="InterPro" id="IPR051198">
    <property type="entry name" value="BchE-like"/>
</dbReference>
<keyword evidence="5" id="KW-0411">Iron-sulfur</keyword>
<dbReference type="InterPro" id="IPR007197">
    <property type="entry name" value="rSAM"/>
</dbReference>
<dbReference type="Proteomes" id="UP000011744">
    <property type="component" value="Unassembled WGS sequence"/>
</dbReference>
<organism evidence="8 9">
    <name type="scientific">Paramagnetospirillum caucaseum</name>
    <dbReference type="NCBI Taxonomy" id="1244869"/>
    <lineage>
        <taxon>Bacteria</taxon>
        <taxon>Pseudomonadati</taxon>
        <taxon>Pseudomonadota</taxon>
        <taxon>Alphaproteobacteria</taxon>
        <taxon>Rhodospirillales</taxon>
        <taxon>Magnetospirillaceae</taxon>
        <taxon>Paramagnetospirillum</taxon>
    </lineage>
</organism>
<dbReference type="Pfam" id="PF04055">
    <property type="entry name" value="Radical_SAM"/>
    <property type="match status" value="1"/>
</dbReference>
<dbReference type="eggNOG" id="COG1032">
    <property type="taxonomic scope" value="Bacteria"/>
</dbReference>
<dbReference type="PROSITE" id="PS51918">
    <property type="entry name" value="RADICAL_SAM"/>
    <property type="match status" value="1"/>
</dbReference>
<dbReference type="OrthoDB" id="9801424at2"/>
<dbReference type="GO" id="GO:0051539">
    <property type="term" value="F:4 iron, 4 sulfur cluster binding"/>
    <property type="evidence" value="ECO:0007669"/>
    <property type="project" value="UniProtKB-KW"/>
</dbReference>
<dbReference type="SMART" id="SM00729">
    <property type="entry name" value="Elp3"/>
    <property type="match status" value="1"/>
</dbReference>
<dbReference type="InterPro" id="IPR036724">
    <property type="entry name" value="Cobalamin-bd_sf"/>
</dbReference>
<dbReference type="SUPFAM" id="SSF102114">
    <property type="entry name" value="Radical SAM enzymes"/>
    <property type="match status" value="1"/>
</dbReference>
<feature type="domain" description="Radical SAM core" evidence="7">
    <location>
        <begin position="223"/>
        <end position="445"/>
    </location>
</feature>
<dbReference type="SFLD" id="SFLDG01123">
    <property type="entry name" value="methyltransferase_(Class_B)"/>
    <property type="match status" value="1"/>
</dbReference>
<dbReference type="InterPro" id="IPR006638">
    <property type="entry name" value="Elp3/MiaA/NifB-like_rSAM"/>
</dbReference>
<dbReference type="GO" id="GO:0003824">
    <property type="term" value="F:catalytic activity"/>
    <property type="evidence" value="ECO:0007669"/>
    <property type="project" value="InterPro"/>
</dbReference>
<gene>
    <name evidence="8" type="ORF">H261_14985</name>
</gene>
<dbReference type="GO" id="GO:0005829">
    <property type="term" value="C:cytosol"/>
    <property type="evidence" value="ECO:0007669"/>
    <property type="project" value="TreeGrafter"/>
</dbReference>
<feature type="domain" description="B12-binding" evidence="6">
    <location>
        <begin position="32"/>
        <end position="169"/>
    </location>
</feature>
<dbReference type="Gene3D" id="3.80.30.20">
    <property type="entry name" value="tm_1862 like domain"/>
    <property type="match status" value="1"/>
</dbReference>
<evidence type="ECO:0000256" key="1">
    <source>
        <dbReference type="ARBA" id="ARBA00001966"/>
    </source>
</evidence>
<evidence type="ECO:0000256" key="4">
    <source>
        <dbReference type="ARBA" id="ARBA00023004"/>
    </source>
</evidence>
<dbReference type="RefSeq" id="WP_008619030.1">
    <property type="nucleotide sequence ID" value="NZ_AONQ01000042.1"/>
</dbReference>